<dbReference type="EMBL" id="JBJUIK010000003">
    <property type="protein sequence ID" value="KAL3532027.1"/>
    <property type="molecule type" value="Genomic_DNA"/>
</dbReference>
<evidence type="ECO:0000313" key="3">
    <source>
        <dbReference type="Proteomes" id="UP001630127"/>
    </source>
</evidence>
<feature type="region of interest" description="Disordered" evidence="1">
    <location>
        <begin position="1"/>
        <end position="70"/>
    </location>
</feature>
<dbReference type="Proteomes" id="UP001630127">
    <property type="component" value="Unassembled WGS sequence"/>
</dbReference>
<name>A0ABD3ALJ3_9GENT</name>
<accession>A0ABD3ALJ3</accession>
<protein>
    <submittedName>
        <fullName evidence="2">Uncharacterized protein</fullName>
    </submittedName>
</protein>
<organism evidence="2 3">
    <name type="scientific">Cinchona calisaya</name>
    <dbReference type="NCBI Taxonomy" id="153742"/>
    <lineage>
        <taxon>Eukaryota</taxon>
        <taxon>Viridiplantae</taxon>
        <taxon>Streptophyta</taxon>
        <taxon>Embryophyta</taxon>
        <taxon>Tracheophyta</taxon>
        <taxon>Spermatophyta</taxon>
        <taxon>Magnoliopsida</taxon>
        <taxon>eudicotyledons</taxon>
        <taxon>Gunneridae</taxon>
        <taxon>Pentapetalae</taxon>
        <taxon>asterids</taxon>
        <taxon>lamiids</taxon>
        <taxon>Gentianales</taxon>
        <taxon>Rubiaceae</taxon>
        <taxon>Cinchonoideae</taxon>
        <taxon>Cinchoneae</taxon>
        <taxon>Cinchona</taxon>
    </lineage>
</organism>
<dbReference type="AlphaFoldDB" id="A0ABD3ALJ3"/>
<feature type="compositionally biased region" description="Polar residues" evidence="1">
    <location>
        <begin position="120"/>
        <end position="132"/>
    </location>
</feature>
<reference evidence="2 3" key="1">
    <citation type="submission" date="2024-11" db="EMBL/GenBank/DDBJ databases">
        <title>A near-complete genome assembly of Cinchona calisaya.</title>
        <authorList>
            <person name="Lian D.C."/>
            <person name="Zhao X.W."/>
            <person name="Wei L."/>
        </authorList>
    </citation>
    <scope>NUCLEOTIDE SEQUENCE [LARGE SCALE GENOMIC DNA]</scope>
    <source>
        <tissue evidence="2">Nenye</tissue>
    </source>
</reference>
<proteinExistence type="predicted"/>
<gene>
    <name evidence="2" type="ORF">ACH5RR_005548</name>
</gene>
<feature type="region of interest" description="Disordered" evidence="1">
    <location>
        <begin position="116"/>
        <end position="139"/>
    </location>
</feature>
<sequence>MASRQASKEEKTGETSEEVSEKARETKDAASQKAGEHEDYSAGKTKETKDAAAAQKAREAAETAAQRAREAFQKKYQLTEDEARQKMEELKHKGEGIWEEDKQMHVVDVEKTPTGEAASNLESADQITSSGHTFYDPGKLEEKGVGVVRLERIRDLDKHRA</sequence>
<comment type="caution">
    <text evidence="2">The sequence shown here is derived from an EMBL/GenBank/DDBJ whole genome shotgun (WGS) entry which is preliminary data.</text>
</comment>
<evidence type="ECO:0000313" key="2">
    <source>
        <dbReference type="EMBL" id="KAL3532027.1"/>
    </source>
</evidence>
<keyword evidence="3" id="KW-1185">Reference proteome</keyword>
<evidence type="ECO:0000256" key="1">
    <source>
        <dbReference type="SAM" id="MobiDB-lite"/>
    </source>
</evidence>